<dbReference type="InterPro" id="IPR002645">
    <property type="entry name" value="STAS_dom"/>
</dbReference>
<feature type="transmembrane region" description="Helical" evidence="6">
    <location>
        <begin position="223"/>
        <end position="246"/>
    </location>
</feature>
<dbReference type="GO" id="GO:0008271">
    <property type="term" value="F:secondary active sulfate transmembrane transporter activity"/>
    <property type="evidence" value="ECO:0007669"/>
    <property type="project" value="InterPro"/>
</dbReference>
<dbReference type="AlphaFoldDB" id="A0A914USH3"/>
<feature type="transmembrane region" description="Helical" evidence="6">
    <location>
        <begin position="341"/>
        <end position="358"/>
    </location>
</feature>
<feature type="transmembrane region" description="Helical" evidence="6">
    <location>
        <begin position="125"/>
        <end position="145"/>
    </location>
</feature>
<evidence type="ECO:0000256" key="2">
    <source>
        <dbReference type="ARBA" id="ARBA00022692"/>
    </source>
</evidence>
<evidence type="ECO:0000256" key="1">
    <source>
        <dbReference type="ARBA" id="ARBA00004141"/>
    </source>
</evidence>
<dbReference type="NCBIfam" id="TIGR00815">
    <property type="entry name" value="sulP"/>
    <property type="match status" value="1"/>
</dbReference>
<dbReference type="Gene3D" id="3.30.750.24">
    <property type="entry name" value="STAS domain"/>
    <property type="match status" value="1"/>
</dbReference>
<proteinExistence type="predicted"/>
<sequence>MTTDKISPDMPVKGGEAEMEGQPQEKDPFIPQSSRNSHRPSIEADENVVSWTNKRSAMNQEDFDSKYIYQEPRYEHLGRTLRVSARKFCEPCSSGRALLHAIIGFMPILQWLPKYSWKINLMNDIIGGLTVGVMHVPQGIAYAVLSGVEPVYGLYSSFFPALIYMFFGTSRHVSVGSFAVVSLMAGLAKRRILPEDSDGQQQSSGSAQLGNLTNDTSNADEELTAIAVVSTITLGIGLVQLLMALLRLQFLTSYLSDQVVSGFTTGAAVHVFVTQLDDIFGIKIPKRSGLGYLFLTLYDIVLAIPKANTISVLVSVCSIAFLYIGKEYVNPLVKKKIPAQIPFELIVLIITTAVSYIFSLKETYDLPIVEIVPVGFPMPSLPKFDLLPRVIGDAVGISVVIVAVHVSMCKMFAKKHDYKIDAGQELYALSFMGIGCSFFSVYPASTGLARSLVNEGAGSKTLFSSLFSCGLLLIIILWLGPLLQPLPMCVLASIIVVALKGMFMKLSELKVLWPLSKIDFLIWLVSFVATVGYDVMPGLAISIVFALLTTVFRSQWPRWHMLARLSETSDYRDSERYAATSLSFGVREFRFDAPLLFTNVDRFKAAVQRAASSDPRSDKNGADVKVEVDRHTTDKAQVNSFTKHLVVDCSGFTYVDYMGVHAIKEIYDEMQKLGVQLYFAAAKAPLLDLFRTSGLYESVSKDHFYPTISDAVYFAQSAMKEVPLQRIDKQRLTD</sequence>
<feature type="transmembrane region" description="Helical" evidence="6">
    <location>
        <begin position="386"/>
        <end position="406"/>
    </location>
</feature>
<dbReference type="Pfam" id="PF00916">
    <property type="entry name" value="Sulfate_transp"/>
    <property type="match status" value="1"/>
</dbReference>
<feature type="transmembrane region" description="Helical" evidence="6">
    <location>
        <begin position="462"/>
        <end position="479"/>
    </location>
</feature>
<evidence type="ECO:0000256" key="5">
    <source>
        <dbReference type="SAM" id="MobiDB-lite"/>
    </source>
</evidence>
<evidence type="ECO:0000256" key="3">
    <source>
        <dbReference type="ARBA" id="ARBA00022989"/>
    </source>
</evidence>
<dbReference type="InterPro" id="IPR001902">
    <property type="entry name" value="SLC26A/SulP_fam"/>
</dbReference>
<dbReference type="GO" id="GO:0016020">
    <property type="term" value="C:membrane"/>
    <property type="evidence" value="ECO:0007669"/>
    <property type="project" value="UniProtKB-SubCell"/>
</dbReference>
<feature type="domain" description="STAS" evidence="7">
    <location>
        <begin position="576"/>
        <end position="715"/>
    </location>
</feature>
<evidence type="ECO:0000313" key="8">
    <source>
        <dbReference type="Proteomes" id="UP000887566"/>
    </source>
</evidence>
<evidence type="ECO:0000256" key="6">
    <source>
        <dbReference type="SAM" id="Phobius"/>
    </source>
</evidence>
<feature type="transmembrane region" description="Helical" evidence="6">
    <location>
        <begin position="157"/>
        <end position="181"/>
    </location>
</feature>
<dbReference type="Proteomes" id="UP000887566">
    <property type="component" value="Unplaced"/>
</dbReference>
<organism evidence="8 9">
    <name type="scientific">Plectus sambesii</name>
    <dbReference type="NCBI Taxonomy" id="2011161"/>
    <lineage>
        <taxon>Eukaryota</taxon>
        <taxon>Metazoa</taxon>
        <taxon>Ecdysozoa</taxon>
        <taxon>Nematoda</taxon>
        <taxon>Chromadorea</taxon>
        <taxon>Plectida</taxon>
        <taxon>Plectina</taxon>
        <taxon>Plectoidea</taxon>
        <taxon>Plectidae</taxon>
        <taxon>Plectus</taxon>
    </lineage>
</organism>
<keyword evidence="3 6" id="KW-1133">Transmembrane helix</keyword>
<dbReference type="PROSITE" id="PS01130">
    <property type="entry name" value="SLC26A"/>
    <property type="match status" value="1"/>
</dbReference>
<dbReference type="PANTHER" id="PTHR11814">
    <property type="entry name" value="SULFATE TRANSPORTER"/>
    <property type="match status" value="1"/>
</dbReference>
<feature type="transmembrane region" description="Helical" evidence="6">
    <location>
        <begin position="310"/>
        <end position="329"/>
    </location>
</feature>
<dbReference type="CDD" id="cd07042">
    <property type="entry name" value="STAS_SulP_like_sulfate_transporter"/>
    <property type="match status" value="1"/>
</dbReference>
<name>A0A914USH3_9BILA</name>
<reference evidence="9" key="1">
    <citation type="submission" date="2022-11" db="UniProtKB">
        <authorList>
            <consortium name="WormBaseParasite"/>
        </authorList>
    </citation>
    <scope>IDENTIFICATION</scope>
</reference>
<dbReference type="SUPFAM" id="SSF52091">
    <property type="entry name" value="SpoIIaa-like"/>
    <property type="match status" value="1"/>
</dbReference>
<feature type="transmembrane region" description="Helical" evidence="6">
    <location>
        <begin position="523"/>
        <end position="552"/>
    </location>
</feature>
<dbReference type="InterPro" id="IPR018045">
    <property type="entry name" value="S04_transporter_CS"/>
</dbReference>
<accession>A0A914USH3</accession>
<evidence type="ECO:0000259" key="7">
    <source>
        <dbReference type="PROSITE" id="PS50801"/>
    </source>
</evidence>
<comment type="subcellular location">
    <subcellularLocation>
        <location evidence="1">Membrane</location>
        <topology evidence="1">Multi-pass membrane protein</topology>
    </subcellularLocation>
</comment>
<feature type="region of interest" description="Disordered" evidence="5">
    <location>
        <begin position="1"/>
        <end position="43"/>
    </location>
</feature>
<protein>
    <submittedName>
        <fullName evidence="9">STAS domain-containing protein</fullName>
    </submittedName>
</protein>
<dbReference type="InterPro" id="IPR036513">
    <property type="entry name" value="STAS_dom_sf"/>
</dbReference>
<dbReference type="Pfam" id="PF01740">
    <property type="entry name" value="STAS"/>
    <property type="match status" value="1"/>
</dbReference>
<feature type="transmembrane region" description="Helical" evidence="6">
    <location>
        <begin position="426"/>
        <end position="442"/>
    </location>
</feature>
<keyword evidence="2 6" id="KW-0812">Transmembrane</keyword>
<evidence type="ECO:0000313" key="9">
    <source>
        <dbReference type="WBParaSite" id="PSAMB.scaffold1181size34842.g11611.t1"/>
    </source>
</evidence>
<keyword evidence="4 6" id="KW-0472">Membrane</keyword>
<keyword evidence="8" id="KW-1185">Reference proteome</keyword>
<dbReference type="PROSITE" id="PS50801">
    <property type="entry name" value="STAS"/>
    <property type="match status" value="1"/>
</dbReference>
<dbReference type="WBParaSite" id="PSAMB.scaffold1181size34842.g11611.t1">
    <property type="protein sequence ID" value="PSAMB.scaffold1181size34842.g11611.t1"/>
    <property type="gene ID" value="PSAMB.scaffold1181size34842.g11611"/>
</dbReference>
<feature type="transmembrane region" description="Helical" evidence="6">
    <location>
        <begin position="486"/>
        <end position="503"/>
    </location>
</feature>
<evidence type="ECO:0000256" key="4">
    <source>
        <dbReference type="ARBA" id="ARBA00023136"/>
    </source>
</evidence>
<dbReference type="InterPro" id="IPR011547">
    <property type="entry name" value="SLC26A/SulP_dom"/>
</dbReference>